<evidence type="ECO:0000256" key="1">
    <source>
        <dbReference type="SAM" id="Phobius"/>
    </source>
</evidence>
<gene>
    <name evidence="3" type="ORF">ASZ90_006643</name>
</gene>
<dbReference type="EMBL" id="LNQE01000898">
    <property type="protein sequence ID" value="KUG23594.1"/>
    <property type="molecule type" value="Genomic_DNA"/>
</dbReference>
<keyword evidence="1" id="KW-0472">Membrane</keyword>
<reference evidence="3" key="1">
    <citation type="journal article" date="2015" name="Proc. Natl. Acad. Sci. U.S.A.">
        <title>Networks of energetic and metabolic interactions define dynamics in microbial communities.</title>
        <authorList>
            <person name="Embree M."/>
            <person name="Liu J.K."/>
            <person name="Al-Bassam M.M."/>
            <person name="Zengler K."/>
        </authorList>
    </citation>
    <scope>NUCLEOTIDE SEQUENCE</scope>
</reference>
<dbReference type="InterPro" id="IPR036680">
    <property type="entry name" value="SPOR-like_sf"/>
</dbReference>
<feature type="transmembrane region" description="Helical" evidence="1">
    <location>
        <begin position="16"/>
        <end position="37"/>
    </location>
</feature>
<dbReference type="Gene3D" id="3.30.70.1070">
    <property type="entry name" value="Sporulation related repeat"/>
    <property type="match status" value="1"/>
</dbReference>
<dbReference type="InterPro" id="IPR007730">
    <property type="entry name" value="SPOR-like_dom"/>
</dbReference>
<dbReference type="GO" id="GO:0042834">
    <property type="term" value="F:peptidoglycan binding"/>
    <property type="evidence" value="ECO:0007669"/>
    <property type="project" value="InterPro"/>
</dbReference>
<proteinExistence type="predicted"/>
<sequence length="243" mass="26642">MATGNIKNFELKVGKAGLITIVVGMVALLCTAFLLGIEVGKNIDVYPEKIAAFPQKILTSVWRPAKIKAAKSTLENKSAQNQTQSQENIDLTFYNALTGKKGTVNEEAIPDRQSTFSEPPVGNFNIDVQKPAETAANENNKEKGELKGKETTPLPVASKQKFIIQVASLKDKNKANKIVKKIDSLGFTSQIVKVENRKKGTLFRVIIPGFENKIQAQEAAQKIAQKTEMNCIIKSVDNQAKKN</sequence>
<dbReference type="PANTHER" id="PTHR38687:SF2">
    <property type="entry name" value="CELL DIVISION PROTEIN FTSN"/>
    <property type="match status" value="1"/>
</dbReference>
<evidence type="ECO:0000313" key="3">
    <source>
        <dbReference type="EMBL" id="KUG23594.1"/>
    </source>
</evidence>
<feature type="domain" description="SPOR" evidence="2">
    <location>
        <begin position="156"/>
        <end position="236"/>
    </location>
</feature>
<dbReference type="AlphaFoldDB" id="A0A0W8FRR3"/>
<dbReference type="PANTHER" id="PTHR38687">
    <property type="entry name" value="CELL DIVISION PROTEIN DEDD-RELATED"/>
    <property type="match status" value="1"/>
</dbReference>
<organism evidence="3">
    <name type="scientific">hydrocarbon metagenome</name>
    <dbReference type="NCBI Taxonomy" id="938273"/>
    <lineage>
        <taxon>unclassified sequences</taxon>
        <taxon>metagenomes</taxon>
        <taxon>ecological metagenomes</taxon>
    </lineage>
</organism>
<evidence type="ECO:0000259" key="2">
    <source>
        <dbReference type="PROSITE" id="PS51724"/>
    </source>
</evidence>
<comment type="caution">
    <text evidence="3">The sequence shown here is derived from an EMBL/GenBank/DDBJ whole genome shotgun (WGS) entry which is preliminary data.</text>
</comment>
<protein>
    <recommendedName>
        <fullName evidence="2">SPOR domain-containing protein</fullName>
    </recommendedName>
</protein>
<keyword evidence="1" id="KW-0812">Transmembrane</keyword>
<dbReference type="InterPro" id="IPR052521">
    <property type="entry name" value="Cell_div_SPOR-domain"/>
</dbReference>
<dbReference type="PROSITE" id="PS51724">
    <property type="entry name" value="SPOR"/>
    <property type="match status" value="1"/>
</dbReference>
<name>A0A0W8FRR3_9ZZZZ</name>
<dbReference type="Pfam" id="PF05036">
    <property type="entry name" value="SPOR"/>
    <property type="match status" value="1"/>
</dbReference>
<accession>A0A0W8FRR3</accession>
<keyword evidence="1" id="KW-1133">Transmembrane helix</keyword>
<dbReference type="SUPFAM" id="SSF110997">
    <property type="entry name" value="Sporulation related repeat"/>
    <property type="match status" value="1"/>
</dbReference>